<evidence type="ECO:0000313" key="3">
    <source>
        <dbReference type="Proteomes" id="UP000562254"/>
    </source>
</evidence>
<sequence length="64" mass="6106">MSGLRIGLALVGAIVGWFLAFTFEADAGWTAGLAAAGAVIGWLLGGVRPGPGPGGLEPGAGAEG</sequence>
<keyword evidence="3" id="KW-1185">Reference proteome</keyword>
<name>A0A840XTS6_9PROT</name>
<accession>A0A840XTS6</accession>
<keyword evidence="1" id="KW-0472">Membrane</keyword>
<evidence type="ECO:0000256" key="1">
    <source>
        <dbReference type="SAM" id="Phobius"/>
    </source>
</evidence>
<dbReference type="Proteomes" id="UP000562254">
    <property type="component" value="Unassembled WGS sequence"/>
</dbReference>
<keyword evidence="1" id="KW-0812">Transmembrane</keyword>
<proteinExistence type="predicted"/>
<reference evidence="2 3" key="1">
    <citation type="submission" date="2020-08" db="EMBL/GenBank/DDBJ databases">
        <title>Genomic Encyclopedia of Type Strains, Phase IV (KMG-IV): sequencing the most valuable type-strain genomes for metagenomic binning, comparative biology and taxonomic classification.</title>
        <authorList>
            <person name="Goeker M."/>
        </authorList>
    </citation>
    <scope>NUCLEOTIDE SEQUENCE [LARGE SCALE GENOMIC DNA]</scope>
    <source>
        <strain evidence="2 3">DSM 25895</strain>
    </source>
</reference>
<evidence type="ECO:0000313" key="2">
    <source>
        <dbReference type="EMBL" id="MBB5691286.1"/>
    </source>
</evidence>
<keyword evidence="1" id="KW-1133">Transmembrane helix</keyword>
<feature type="transmembrane region" description="Helical" evidence="1">
    <location>
        <begin position="7"/>
        <end position="23"/>
    </location>
</feature>
<feature type="transmembrane region" description="Helical" evidence="1">
    <location>
        <begin position="29"/>
        <end position="47"/>
    </location>
</feature>
<dbReference type="AlphaFoldDB" id="A0A840XTS6"/>
<dbReference type="EMBL" id="JACIJE010000011">
    <property type="protein sequence ID" value="MBB5691286.1"/>
    <property type="molecule type" value="Genomic_DNA"/>
</dbReference>
<dbReference type="RefSeq" id="WP_184486682.1">
    <property type="nucleotide sequence ID" value="NZ_JAAEDJ010000064.1"/>
</dbReference>
<organism evidence="2 3">
    <name type="scientific">Neoroseomonas alkaliterrae</name>
    <dbReference type="NCBI Taxonomy" id="1452450"/>
    <lineage>
        <taxon>Bacteria</taxon>
        <taxon>Pseudomonadati</taxon>
        <taxon>Pseudomonadota</taxon>
        <taxon>Alphaproteobacteria</taxon>
        <taxon>Acetobacterales</taxon>
        <taxon>Acetobacteraceae</taxon>
        <taxon>Neoroseomonas</taxon>
    </lineage>
</organism>
<comment type="caution">
    <text evidence="2">The sequence shown here is derived from an EMBL/GenBank/DDBJ whole genome shotgun (WGS) entry which is preliminary data.</text>
</comment>
<protein>
    <submittedName>
        <fullName evidence="2">Uncharacterized protein</fullName>
    </submittedName>
</protein>
<gene>
    <name evidence="2" type="ORF">FHS88_003439</name>
</gene>